<feature type="domain" description="Glycoside hydrolase family 38 N-terminal" evidence="3">
    <location>
        <begin position="135"/>
        <end position="432"/>
    </location>
</feature>
<dbReference type="Pfam" id="PF07748">
    <property type="entry name" value="Glyco_hydro_38C"/>
    <property type="match status" value="1"/>
</dbReference>
<proteinExistence type="predicted"/>
<organism evidence="5 6">
    <name type="scientific">Promicromonospora vindobonensis</name>
    <dbReference type="NCBI Taxonomy" id="195748"/>
    <lineage>
        <taxon>Bacteria</taxon>
        <taxon>Bacillati</taxon>
        <taxon>Actinomycetota</taxon>
        <taxon>Actinomycetes</taxon>
        <taxon>Micrococcales</taxon>
        <taxon>Promicromonosporaceae</taxon>
        <taxon>Promicromonospora</taxon>
    </lineage>
</organism>
<dbReference type="InterPro" id="IPR011682">
    <property type="entry name" value="Glyco_hydro_38_C"/>
</dbReference>
<dbReference type="InterPro" id="IPR011330">
    <property type="entry name" value="Glyco_hydro/deAcase_b/a-brl"/>
</dbReference>
<evidence type="ECO:0000256" key="1">
    <source>
        <dbReference type="ARBA" id="ARBA00001947"/>
    </source>
</evidence>
<evidence type="ECO:0000313" key="6">
    <source>
        <dbReference type="Proteomes" id="UP001597479"/>
    </source>
</evidence>
<sequence>MPSHAYMSASPVWDASLYRSKILDYAADQVVAVEGHRLGLVAEPLLRTDPVHGRQQVVRLQWLDRSAGAAPRLTALPVSVTIDGKDVDAARRPVGPSGVRLLVPAVDEPAKLVVALPTLGVQLSHTLEPQRHWEVHLVHHSHLDIGYTDPQAVVREQHLGYLDDALRIARETDEREDDARFRWSEEALYSVTDWLANRTEHQRAEFVRRVQEGRISLSAMPFNLHTEMCSTDELYELLRPARDLQQRYGLRFRSAMQTDVPGAVVGLPDALSALGVEYLSVAHNWAGRSAPDETGAIDLPRLFRWQGPQGGSVVVWRTDSPHGMAYMEGPTVGFHESYDLANNLFPAYLSSLAKRPYPLMPGSVFGWLDTTERQERQPYPWDILHLRVHGSWSDNAGPSRTISDVVAEWNAEWDFPKLRLSTNEDFFDAAVERVGDELQTFTGDWNDWWAHGVGAAAAPVAVGRKAQAELQDAQTLSAAARLITGRPADAAPLVDPERGYAQLALWDEHTWGASNSWEHTDLGSSSGEHQWYWKVARAYEALDEAEHGLHLAGSTLAEHLGSTGDASVYLLNTGGQPRTEAVEFFLPASVIGLDRSVVVTDGRSGEVLEHDERVEEQRSRGIGRHLRTTVADAPAVGLVRLDLSSAPATDVLRRRAAAASGDLAFENAEGEADTAPVERRPLDDEVVLESDHLRVELDQRDGTIASIRDKRTGREMVNTDAALGFNAYVYDRYATNGHSNHNSSKFADSGNLGLLSSREIGGPVAIVDSGSGAVDSWLQVSSSRVPGGESLLTTYRLRHDRPQLDIVNRLGKSAQRDKESAFFAFPFAAAEPRLLQESAGGLSGRDADRVPGGGEYLTAIRHWISIDDLAEGSSAPAIGWATADVPLVETGHIALPYVPFPNTMPDDEPATIYSWVHNNIWDTNFPVEQTFEMDFRYTVLFGEGDATAVAAAAAESLVHPLRAVLGAGAGAPVDALSLLEVEDPRVRLVGLQETADQTLLVRLFCTTPGGARTGIRLPDGVASAHRSNYWGDRAEPLEIIDGRVELDVATGAAAITLG</sequence>
<keyword evidence="5" id="KW-0378">Hydrolase</keyword>
<comment type="cofactor">
    <cofactor evidence="1">
        <name>Zn(2+)</name>
        <dbReference type="ChEBI" id="CHEBI:29105"/>
    </cofactor>
</comment>
<dbReference type="InterPro" id="IPR050843">
    <property type="entry name" value="Glycosyl_Hydrlase_38"/>
</dbReference>
<accession>A0ABW5VSL9</accession>
<dbReference type="Proteomes" id="UP001597479">
    <property type="component" value="Unassembled WGS sequence"/>
</dbReference>
<name>A0ABW5VSL9_9MICO</name>
<evidence type="ECO:0000259" key="4">
    <source>
        <dbReference type="Pfam" id="PF07748"/>
    </source>
</evidence>
<gene>
    <name evidence="5" type="ORF">ACFS27_06650</name>
</gene>
<dbReference type="Pfam" id="PF01074">
    <property type="entry name" value="Glyco_hydro_38N"/>
    <property type="match status" value="1"/>
</dbReference>
<dbReference type="InterPro" id="IPR027291">
    <property type="entry name" value="Glyco_hydro_38_N_sf"/>
</dbReference>
<dbReference type="InterPro" id="IPR000602">
    <property type="entry name" value="Glyco_hydro_38_N"/>
</dbReference>
<dbReference type="SUPFAM" id="SSF74650">
    <property type="entry name" value="Galactose mutarotase-like"/>
    <property type="match status" value="1"/>
</dbReference>
<comment type="caution">
    <text evidence="5">The sequence shown here is derived from an EMBL/GenBank/DDBJ whole genome shotgun (WGS) entry which is preliminary data.</text>
</comment>
<dbReference type="CDD" id="cd10791">
    <property type="entry name" value="GH38N_AMII_like_1"/>
    <property type="match status" value="1"/>
</dbReference>
<dbReference type="EMBL" id="JBHUOG010000001">
    <property type="protein sequence ID" value="MFD2793223.1"/>
    <property type="molecule type" value="Genomic_DNA"/>
</dbReference>
<evidence type="ECO:0000256" key="2">
    <source>
        <dbReference type="ARBA" id="ARBA00022833"/>
    </source>
</evidence>
<keyword evidence="2" id="KW-0862">Zinc</keyword>
<protein>
    <submittedName>
        <fullName evidence="5">Glycoside hydrolase family 38 C-terminal domain-containing protein</fullName>
    </submittedName>
</protein>
<dbReference type="GO" id="GO:0016787">
    <property type="term" value="F:hydrolase activity"/>
    <property type="evidence" value="ECO:0007669"/>
    <property type="project" value="UniProtKB-KW"/>
</dbReference>
<dbReference type="PANTHER" id="PTHR11607">
    <property type="entry name" value="ALPHA-MANNOSIDASE"/>
    <property type="match status" value="1"/>
</dbReference>
<feature type="domain" description="Glycosyl hydrolase family 38 C-terminal" evidence="4">
    <location>
        <begin position="688"/>
        <end position="850"/>
    </location>
</feature>
<evidence type="ECO:0000259" key="3">
    <source>
        <dbReference type="Pfam" id="PF01074"/>
    </source>
</evidence>
<evidence type="ECO:0000313" key="5">
    <source>
        <dbReference type="EMBL" id="MFD2793223.1"/>
    </source>
</evidence>
<dbReference type="RefSeq" id="WP_377181201.1">
    <property type="nucleotide sequence ID" value="NZ_JBHUOG010000001.1"/>
</dbReference>
<dbReference type="PANTHER" id="PTHR11607:SF3">
    <property type="entry name" value="LYSOSOMAL ALPHA-MANNOSIDASE"/>
    <property type="match status" value="1"/>
</dbReference>
<reference evidence="6" key="1">
    <citation type="journal article" date="2019" name="Int. J. Syst. Evol. Microbiol.">
        <title>The Global Catalogue of Microorganisms (GCM) 10K type strain sequencing project: providing services to taxonomists for standard genome sequencing and annotation.</title>
        <authorList>
            <consortium name="The Broad Institute Genomics Platform"/>
            <consortium name="The Broad Institute Genome Sequencing Center for Infectious Disease"/>
            <person name="Wu L."/>
            <person name="Ma J."/>
        </authorList>
    </citation>
    <scope>NUCLEOTIDE SEQUENCE [LARGE SCALE GENOMIC DNA]</scope>
    <source>
        <strain evidence="6">CCM 7044</strain>
    </source>
</reference>
<dbReference type="Gene3D" id="3.20.110.10">
    <property type="entry name" value="Glycoside hydrolase 38, N terminal domain"/>
    <property type="match status" value="1"/>
</dbReference>
<dbReference type="InterPro" id="IPR011013">
    <property type="entry name" value="Gal_mutarotase_sf_dom"/>
</dbReference>
<keyword evidence="6" id="KW-1185">Reference proteome</keyword>
<dbReference type="SUPFAM" id="SSF88713">
    <property type="entry name" value="Glycoside hydrolase/deacetylase"/>
    <property type="match status" value="1"/>
</dbReference>